<dbReference type="Proteomes" id="UP000828390">
    <property type="component" value="Unassembled WGS sequence"/>
</dbReference>
<gene>
    <name evidence="2" type="ORF">DPMN_054640</name>
</gene>
<dbReference type="EMBL" id="JAIWYP010000012">
    <property type="protein sequence ID" value="KAH3728680.1"/>
    <property type="molecule type" value="Genomic_DNA"/>
</dbReference>
<organism evidence="2 3">
    <name type="scientific">Dreissena polymorpha</name>
    <name type="common">Zebra mussel</name>
    <name type="synonym">Mytilus polymorpha</name>
    <dbReference type="NCBI Taxonomy" id="45954"/>
    <lineage>
        <taxon>Eukaryota</taxon>
        <taxon>Metazoa</taxon>
        <taxon>Spiralia</taxon>
        <taxon>Lophotrochozoa</taxon>
        <taxon>Mollusca</taxon>
        <taxon>Bivalvia</taxon>
        <taxon>Autobranchia</taxon>
        <taxon>Heteroconchia</taxon>
        <taxon>Euheterodonta</taxon>
        <taxon>Imparidentia</taxon>
        <taxon>Neoheterodontei</taxon>
        <taxon>Myida</taxon>
        <taxon>Dreissenoidea</taxon>
        <taxon>Dreissenidae</taxon>
        <taxon>Dreissena</taxon>
    </lineage>
</organism>
<proteinExistence type="predicted"/>
<keyword evidence="3" id="KW-1185">Reference proteome</keyword>
<evidence type="ECO:0000313" key="3">
    <source>
        <dbReference type="Proteomes" id="UP000828390"/>
    </source>
</evidence>
<comment type="caution">
    <text evidence="2">The sequence shown here is derived from an EMBL/GenBank/DDBJ whole genome shotgun (WGS) entry which is preliminary data.</text>
</comment>
<dbReference type="AlphaFoldDB" id="A0A9D4HRT7"/>
<protein>
    <submittedName>
        <fullName evidence="2">Uncharacterized protein</fullName>
    </submittedName>
</protein>
<evidence type="ECO:0000313" key="2">
    <source>
        <dbReference type="EMBL" id="KAH3728680.1"/>
    </source>
</evidence>
<feature type="region of interest" description="Disordered" evidence="1">
    <location>
        <begin position="91"/>
        <end position="129"/>
    </location>
</feature>
<evidence type="ECO:0000256" key="1">
    <source>
        <dbReference type="SAM" id="MobiDB-lite"/>
    </source>
</evidence>
<feature type="compositionally biased region" description="Basic and acidic residues" evidence="1">
    <location>
        <begin position="91"/>
        <end position="104"/>
    </location>
</feature>
<name>A0A9D4HRT7_DREPO</name>
<reference evidence="2" key="1">
    <citation type="journal article" date="2019" name="bioRxiv">
        <title>The Genome of the Zebra Mussel, Dreissena polymorpha: A Resource for Invasive Species Research.</title>
        <authorList>
            <person name="McCartney M.A."/>
            <person name="Auch B."/>
            <person name="Kono T."/>
            <person name="Mallez S."/>
            <person name="Zhang Y."/>
            <person name="Obille A."/>
            <person name="Becker A."/>
            <person name="Abrahante J.E."/>
            <person name="Garbe J."/>
            <person name="Badalamenti J.P."/>
            <person name="Herman A."/>
            <person name="Mangelson H."/>
            <person name="Liachko I."/>
            <person name="Sullivan S."/>
            <person name="Sone E.D."/>
            <person name="Koren S."/>
            <person name="Silverstein K.A.T."/>
            <person name="Beckman K.B."/>
            <person name="Gohl D.M."/>
        </authorList>
    </citation>
    <scope>NUCLEOTIDE SEQUENCE</scope>
    <source>
        <strain evidence="2">Duluth1</strain>
        <tissue evidence="2">Whole animal</tissue>
    </source>
</reference>
<accession>A0A9D4HRT7</accession>
<reference evidence="2" key="2">
    <citation type="submission" date="2020-11" db="EMBL/GenBank/DDBJ databases">
        <authorList>
            <person name="McCartney M.A."/>
            <person name="Auch B."/>
            <person name="Kono T."/>
            <person name="Mallez S."/>
            <person name="Becker A."/>
            <person name="Gohl D.M."/>
            <person name="Silverstein K.A.T."/>
            <person name="Koren S."/>
            <person name="Bechman K.B."/>
            <person name="Herman A."/>
            <person name="Abrahante J.E."/>
            <person name="Garbe J."/>
        </authorList>
    </citation>
    <scope>NUCLEOTIDE SEQUENCE</scope>
    <source>
        <strain evidence="2">Duluth1</strain>
        <tissue evidence="2">Whole animal</tissue>
    </source>
</reference>
<sequence length="129" mass="14370">MKYPSARRSLVVGETRNTDAVAEFELLFNEIGSITSLLNLLTLTTFADFHSSSLVQPQCRNVNPYKVKPNKSLPKFTDHLKQSLFTSKAILKERKAPSSKDMADAQRSMDIAKERGMTGDGLSDYPTNT</sequence>